<evidence type="ECO:0000313" key="3">
    <source>
        <dbReference type="Proteomes" id="UP000618382"/>
    </source>
</evidence>
<comment type="caution">
    <text evidence="2">The sequence shown here is derived from an EMBL/GenBank/DDBJ whole genome shotgun (WGS) entry which is preliminary data.</text>
</comment>
<feature type="region of interest" description="Disordered" evidence="1">
    <location>
        <begin position="1"/>
        <end position="68"/>
    </location>
</feature>
<evidence type="ECO:0000256" key="1">
    <source>
        <dbReference type="SAM" id="MobiDB-lite"/>
    </source>
</evidence>
<dbReference type="EMBL" id="BONN01000004">
    <property type="protein sequence ID" value="GIG32491.1"/>
    <property type="molecule type" value="Genomic_DNA"/>
</dbReference>
<organism evidence="2 3">
    <name type="scientific">Cellulomonas oligotrophica</name>
    <dbReference type="NCBI Taxonomy" id="931536"/>
    <lineage>
        <taxon>Bacteria</taxon>
        <taxon>Bacillati</taxon>
        <taxon>Actinomycetota</taxon>
        <taxon>Actinomycetes</taxon>
        <taxon>Micrococcales</taxon>
        <taxon>Cellulomonadaceae</taxon>
        <taxon>Cellulomonas</taxon>
    </lineage>
</organism>
<protein>
    <submittedName>
        <fullName evidence="2">Uncharacterized protein</fullName>
    </submittedName>
</protein>
<accession>A0ABQ4D9S8</accession>
<sequence length="68" mass="6880">MGAGQAEDDEQQDGPGDDDEEPVAADGVAEAVQGERHGSSGWGARPSRADPIPGHGPDVPRSTCLTVA</sequence>
<proteinExistence type="predicted"/>
<evidence type="ECO:0000313" key="2">
    <source>
        <dbReference type="EMBL" id="GIG32491.1"/>
    </source>
</evidence>
<gene>
    <name evidence="2" type="ORF">Col01nite_16500</name>
</gene>
<feature type="compositionally biased region" description="Acidic residues" evidence="1">
    <location>
        <begin position="1"/>
        <end position="23"/>
    </location>
</feature>
<keyword evidence="3" id="KW-1185">Reference proteome</keyword>
<dbReference type="Proteomes" id="UP000618382">
    <property type="component" value="Unassembled WGS sequence"/>
</dbReference>
<name>A0ABQ4D9S8_9CELL</name>
<reference evidence="2 3" key="1">
    <citation type="submission" date="2021-01" db="EMBL/GenBank/DDBJ databases">
        <title>Whole genome shotgun sequence of Cellulomonas oligotrophica NBRC 109435.</title>
        <authorList>
            <person name="Komaki H."/>
            <person name="Tamura T."/>
        </authorList>
    </citation>
    <scope>NUCLEOTIDE SEQUENCE [LARGE SCALE GENOMIC DNA]</scope>
    <source>
        <strain evidence="2 3">NBRC 109435</strain>
    </source>
</reference>